<evidence type="ECO:0000313" key="2">
    <source>
        <dbReference type="EMBL" id="MBC6993591.1"/>
    </source>
</evidence>
<name>A0A923PJ13_9BACT</name>
<proteinExistence type="predicted"/>
<feature type="region of interest" description="Disordered" evidence="1">
    <location>
        <begin position="350"/>
        <end position="371"/>
    </location>
</feature>
<feature type="compositionally biased region" description="Polar residues" evidence="1">
    <location>
        <begin position="354"/>
        <end position="371"/>
    </location>
</feature>
<evidence type="ECO:0000256" key="1">
    <source>
        <dbReference type="SAM" id="MobiDB-lite"/>
    </source>
</evidence>
<gene>
    <name evidence="2" type="ORF">H9S92_05440</name>
</gene>
<reference evidence="2" key="1">
    <citation type="submission" date="2020-08" db="EMBL/GenBank/DDBJ databases">
        <title>Lewinella bacteria from marine environments.</title>
        <authorList>
            <person name="Zhong Y."/>
        </authorList>
    </citation>
    <scope>NUCLEOTIDE SEQUENCE</scope>
    <source>
        <strain evidence="2">KCTC 42187</strain>
    </source>
</reference>
<dbReference type="Proteomes" id="UP000650081">
    <property type="component" value="Unassembled WGS sequence"/>
</dbReference>
<comment type="caution">
    <text evidence="2">The sequence shown here is derived from an EMBL/GenBank/DDBJ whole genome shotgun (WGS) entry which is preliminary data.</text>
</comment>
<sequence length="706" mass="77053">MLGLLSLFVAPIKAQTICPVNTVLESTIDEWDWTQPLYTLYYKIDGTNVTNVNVISPFYDLTNNGEPNVEYLQTVPPDFALEDGWELLYRNFGGPIPGTSGVEFVDAPSFALYNRYSGKVRVMVYHPSDNSSSFDVMEVRAANRDAENESAFIYGSALFSYLETPSAALDQFAAFGNGASAFNRYVDGGVWATLDYVVAYDPCVCEYPSRIYVESVLRDSQAINLQLTGTALTEPQVQAGTPANTLQQGYKLAANGFGAFGAGLTSFNKLDGYYEKIRDWKEASENGTANSPRPTLNVLGEVLPAWFSLGEKVVSVLKFLTGSKGMASAPRITGYSTTFNLQGNGSIVNEDVANPSSYNTPSSEAQNGVQYSDGSDPVYGNPLGVFNLVTTPELRYRVNNQSGATNRAYDWYYSFDGNDLDYVVNTSAGFEPVPRRLMLALVYEGCPYEVRTMRLLDQRVGGDFRTPFVDAACFENQFVNFYADWLGGGGDGTIGGGGDIKEPIRVTDFREYNCLGEVYLQVLATLIPTNGGDDVVFMGSYRVNIGAAESINAALPFGGFFSDEAAARACTAPVVPPISVEALTQFCHDIYNPRTTKSGTPPTIIKEIKEAANLSTASISNVQATSVVFPNPFVDQISIQAQGEPLEKIILFDLMGRVVFQRDHLALDSPFSPLRLNLADLPQGHYQLQLVYKNRVAASTITKTSN</sequence>
<evidence type="ECO:0000313" key="3">
    <source>
        <dbReference type="Proteomes" id="UP000650081"/>
    </source>
</evidence>
<protein>
    <submittedName>
        <fullName evidence="2">T9SS type A sorting domain-containing protein</fullName>
    </submittedName>
</protein>
<dbReference type="RefSeq" id="WP_187465703.1">
    <property type="nucleotide sequence ID" value="NZ_JACSIT010000068.1"/>
</dbReference>
<keyword evidence="3" id="KW-1185">Reference proteome</keyword>
<accession>A0A923PJ13</accession>
<dbReference type="AlphaFoldDB" id="A0A923PJ13"/>
<dbReference type="EMBL" id="JACSIT010000068">
    <property type="protein sequence ID" value="MBC6993591.1"/>
    <property type="molecule type" value="Genomic_DNA"/>
</dbReference>
<organism evidence="2 3">
    <name type="scientific">Neolewinella lacunae</name>
    <dbReference type="NCBI Taxonomy" id="1517758"/>
    <lineage>
        <taxon>Bacteria</taxon>
        <taxon>Pseudomonadati</taxon>
        <taxon>Bacteroidota</taxon>
        <taxon>Saprospiria</taxon>
        <taxon>Saprospirales</taxon>
        <taxon>Lewinellaceae</taxon>
        <taxon>Neolewinella</taxon>
    </lineage>
</organism>